<dbReference type="NCBIfam" id="TIGR00254">
    <property type="entry name" value="GGDEF"/>
    <property type="match status" value="1"/>
</dbReference>
<dbReference type="PROSITE" id="PS51371">
    <property type="entry name" value="CBS"/>
    <property type="match status" value="2"/>
</dbReference>
<evidence type="ECO:0000259" key="4">
    <source>
        <dbReference type="PROSITE" id="PS51371"/>
    </source>
</evidence>
<dbReference type="AlphaFoldDB" id="A0A841TC71"/>
<dbReference type="InterPro" id="IPR046342">
    <property type="entry name" value="CBS_dom_sf"/>
</dbReference>
<dbReference type="InterPro" id="IPR043128">
    <property type="entry name" value="Rev_trsase/Diguanyl_cyclase"/>
</dbReference>
<dbReference type="SMART" id="SM00052">
    <property type="entry name" value="EAL"/>
    <property type="match status" value="1"/>
</dbReference>
<dbReference type="Proteomes" id="UP000574133">
    <property type="component" value="Unassembled WGS sequence"/>
</dbReference>
<feature type="domain" description="EAL" evidence="2">
    <location>
        <begin position="235"/>
        <end position="490"/>
    </location>
</feature>
<dbReference type="InterPro" id="IPR050706">
    <property type="entry name" value="Cyclic-di-GMP_PDE-like"/>
</dbReference>
<proteinExistence type="predicted"/>
<dbReference type="Pfam" id="PF00990">
    <property type="entry name" value="GGDEF"/>
    <property type="match status" value="1"/>
</dbReference>
<feature type="domain" description="CBS" evidence="4">
    <location>
        <begin position="509"/>
        <end position="567"/>
    </location>
</feature>
<dbReference type="InterPro" id="IPR029787">
    <property type="entry name" value="Nucleotide_cyclase"/>
</dbReference>
<name>A0A841TC71_9BACL</name>
<feature type="domain" description="GGDEF" evidence="3">
    <location>
        <begin position="665"/>
        <end position="814"/>
    </location>
</feature>
<protein>
    <submittedName>
        <fullName evidence="5">EAL domain-containing protein</fullName>
    </submittedName>
</protein>
<gene>
    <name evidence="5" type="ORF">H4Q31_01720</name>
</gene>
<dbReference type="SMART" id="SM00267">
    <property type="entry name" value="GGDEF"/>
    <property type="match status" value="1"/>
</dbReference>
<dbReference type="PANTHER" id="PTHR33121:SF76">
    <property type="entry name" value="SIGNALING PROTEIN"/>
    <property type="match status" value="1"/>
</dbReference>
<evidence type="ECO:0000259" key="2">
    <source>
        <dbReference type="PROSITE" id="PS50883"/>
    </source>
</evidence>
<dbReference type="Gene3D" id="3.20.20.450">
    <property type="entry name" value="EAL domain"/>
    <property type="match status" value="1"/>
</dbReference>
<dbReference type="Gene3D" id="3.30.70.270">
    <property type="match status" value="1"/>
</dbReference>
<dbReference type="CDD" id="cd04598">
    <property type="entry name" value="CBS_pair_GGDEF_EAL"/>
    <property type="match status" value="1"/>
</dbReference>
<dbReference type="GO" id="GO:0071111">
    <property type="term" value="F:cyclic-guanylate-specific phosphodiesterase activity"/>
    <property type="evidence" value="ECO:0007669"/>
    <property type="project" value="InterPro"/>
</dbReference>
<dbReference type="PROSITE" id="PS50887">
    <property type="entry name" value="GGDEF"/>
    <property type="match status" value="1"/>
</dbReference>
<keyword evidence="1" id="KW-0129">CBS domain</keyword>
<evidence type="ECO:0000313" key="6">
    <source>
        <dbReference type="Proteomes" id="UP000574133"/>
    </source>
</evidence>
<dbReference type="SUPFAM" id="SSF55073">
    <property type="entry name" value="Nucleotide cyclase"/>
    <property type="match status" value="1"/>
</dbReference>
<evidence type="ECO:0000313" key="5">
    <source>
        <dbReference type="EMBL" id="MBB6676041.1"/>
    </source>
</evidence>
<accession>A0A841TC71</accession>
<keyword evidence="6" id="KW-1185">Reference proteome</keyword>
<evidence type="ECO:0000259" key="3">
    <source>
        <dbReference type="PROSITE" id="PS50887"/>
    </source>
</evidence>
<reference evidence="5 6" key="1">
    <citation type="submission" date="2020-08" db="EMBL/GenBank/DDBJ databases">
        <title>Cohnella phylogeny.</title>
        <authorList>
            <person name="Dunlap C."/>
        </authorList>
    </citation>
    <scope>NUCLEOTIDE SEQUENCE [LARGE SCALE GENOMIC DNA]</scope>
    <source>
        <strain evidence="5 6">DSM 103658</strain>
    </source>
</reference>
<dbReference type="SUPFAM" id="SSF141868">
    <property type="entry name" value="EAL domain-like"/>
    <property type="match status" value="1"/>
</dbReference>
<dbReference type="InterPro" id="IPR001633">
    <property type="entry name" value="EAL_dom"/>
</dbReference>
<dbReference type="InterPro" id="IPR000160">
    <property type="entry name" value="GGDEF_dom"/>
</dbReference>
<dbReference type="InterPro" id="IPR000644">
    <property type="entry name" value="CBS_dom"/>
</dbReference>
<dbReference type="RefSeq" id="WP_185177348.1">
    <property type="nucleotide sequence ID" value="NZ_CBCSEP010000012.1"/>
</dbReference>
<dbReference type="Pfam" id="PF00563">
    <property type="entry name" value="EAL"/>
    <property type="match status" value="1"/>
</dbReference>
<organism evidence="5 6">
    <name type="scientific">Cohnella lubricantis</name>
    <dbReference type="NCBI Taxonomy" id="2163172"/>
    <lineage>
        <taxon>Bacteria</taxon>
        <taxon>Bacillati</taxon>
        <taxon>Bacillota</taxon>
        <taxon>Bacilli</taxon>
        <taxon>Bacillales</taxon>
        <taxon>Paenibacillaceae</taxon>
        <taxon>Cohnella</taxon>
    </lineage>
</organism>
<dbReference type="PROSITE" id="PS50883">
    <property type="entry name" value="EAL"/>
    <property type="match status" value="1"/>
</dbReference>
<evidence type="ECO:0000256" key="1">
    <source>
        <dbReference type="PROSITE-ProRule" id="PRU00703"/>
    </source>
</evidence>
<dbReference type="Pfam" id="PF00571">
    <property type="entry name" value="CBS"/>
    <property type="match status" value="2"/>
</dbReference>
<feature type="domain" description="CBS" evidence="4">
    <location>
        <begin position="577"/>
        <end position="638"/>
    </location>
</feature>
<dbReference type="SUPFAM" id="SSF54631">
    <property type="entry name" value="CBS-domain pair"/>
    <property type="match status" value="1"/>
</dbReference>
<dbReference type="Gene3D" id="3.10.580.10">
    <property type="entry name" value="CBS-domain"/>
    <property type="match status" value="1"/>
</dbReference>
<sequence>MRAGRFMNLLSNTYAHLNSFRQEAAATAERFMRHGLLRSNKSLHSEESYVEGNRLSIWPNRDWIHELSAAAGSGPLCLMIVHWSRKQRTGDGERDQAETPLRMRRLLRAAAYRFRSQMDGRTEWVQSGDTLVLLTVVPEAPQGTDRHALPGRLEYLLRETVFRTMTSKLAGSLSIREGTFRFGWAWLDWTCGQGVKRSGKPRAEPPAAGGAKSEEALLSAWQMAWKRTLDASAVMNGAAFRKEDPMSAGEIEIRYAPMLSLLDGSLFGFEAVPYRRRTGQRWPAAAMLAEAEAAGRLYECDRRFREAAIRALPIRHGEARLFIQASASIMNDARLYPGTTLRRMEAAGIRPEHVVLVFEVGTPSAERDGDALRAAVRHYRDQGFRIALTGIEAKRESLLRMLTLHPDYARIDVGWMAMEESDDSRTIDESLLGALSRLARKEQIVLLAGGIERDSQIGPLIASGIVYGQGSWIGPEAAAPASIGRHVRDRIRLELNKRYRREGGSLSELSAPVETFSRQTPVSDIARHFESRRDIHGFVIAEEGRPVGLLMKEKLHQLLSGQFGLPLYWNRPVDKIMDTQPLIADESTPIDQVSQMAMAREPDKLYDAVVVTRDGLVSGIASIRSLLEWVTNARMTDAQWANPLTGLPGNEPIRKELTRRIGEGRPFAVLYADVDYFKWFNDRFGFHRGDEVIRFTADVIVSSVQSGAQEDAFVGHIGGDDFIAVIGCEEANELSRLILERFEQGIAGYIGSDAGPVVDREGQPVEAEGLSISLSLLLCEDSGGWTPDRLAERAAHLKKRAKLQQGNSFVWESIRQEPIAANNMKHGVESS</sequence>
<dbReference type="PANTHER" id="PTHR33121">
    <property type="entry name" value="CYCLIC DI-GMP PHOSPHODIESTERASE PDEF"/>
    <property type="match status" value="1"/>
</dbReference>
<dbReference type="CDD" id="cd01949">
    <property type="entry name" value="GGDEF"/>
    <property type="match status" value="1"/>
</dbReference>
<dbReference type="EMBL" id="JACJVN010000009">
    <property type="protein sequence ID" value="MBB6676041.1"/>
    <property type="molecule type" value="Genomic_DNA"/>
</dbReference>
<dbReference type="InterPro" id="IPR035919">
    <property type="entry name" value="EAL_sf"/>
</dbReference>
<comment type="caution">
    <text evidence="5">The sequence shown here is derived from an EMBL/GenBank/DDBJ whole genome shotgun (WGS) entry which is preliminary data.</text>
</comment>